<keyword evidence="1 3" id="KW-0732">Signal</keyword>
<feature type="signal peptide" evidence="3">
    <location>
        <begin position="1"/>
        <end position="20"/>
    </location>
</feature>
<dbReference type="Pfam" id="PF18962">
    <property type="entry name" value="Por_Secre_tail"/>
    <property type="match status" value="1"/>
</dbReference>
<dbReference type="GO" id="GO:0016787">
    <property type="term" value="F:hydrolase activity"/>
    <property type="evidence" value="ECO:0007669"/>
    <property type="project" value="UniProtKB-KW"/>
</dbReference>
<dbReference type="NCBIfam" id="TIGR04183">
    <property type="entry name" value="Por_Secre_tail"/>
    <property type="match status" value="1"/>
</dbReference>
<dbReference type="Gene3D" id="2.60.40.3710">
    <property type="match status" value="1"/>
</dbReference>
<feature type="domain" description="BD-FAE-like" evidence="6">
    <location>
        <begin position="392"/>
        <end position="500"/>
    </location>
</feature>
<feature type="domain" description="SbsA Ig-like" evidence="4">
    <location>
        <begin position="258"/>
        <end position="357"/>
    </location>
</feature>
<evidence type="ECO:0000256" key="1">
    <source>
        <dbReference type="ARBA" id="ARBA00022729"/>
    </source>
</evidence>
<feature type="chain" id="PRO_5045336392" evidence="3">
    <location>
        <begin position="21"/>
        <end position="715"/>
    </location>
</feature>
<evidence type="ECO:0000259" key="4">
    <source>
        <dbReference type="Pfam" id="PF13205"/>
    </source>
</evidence>
<name>A0ABV5F0Q5_9FLAO</name>
<dbReference type="InterPro" id="IPR032812">
    <property type="entry name" value="SbsA_Ig"/>
</dbReference>
<dbReference type="Pfam" id="PF13205">
    <property type="entry name" value="Big_5"/>
    <property type="match status" value="1"/>
</dbReference>
<evidence type="ECO:0000256" key="3">
    <source>
        <dbReference type="SAM" id="SignalP"/>
    </source>
</evidence>
<dbReference type="InterPro" id="IPR026444">
    <property type="entry name" value="Secre_tail"/>
</dbReference>
<evidence type="ECO:0000259" key="6">
    <source>
        <dbReference type="Pfam" id="PF20434"/>
    </source>
</evidence>
<evidence type="ECO:0000259" key="5">
    <source>
        <dbReference type="Pfam" id="PF18962"/>
    </source>
</evidence>
<accession>A0ABV5F0Q5</accession>
<comment type="caution">
    <text evidence="7">The sequence shown here is derived from an EMBL/GenBank/DDBJ whole genome shotgun (WGS) entry which is preliminary data.</text>
</comment>
<evidence type="ECO:0000313" key="7">
    <source>
        <dbReference type="EMBL" id="MFB9052748.1"/>
    </source>
</evidence>
<dbReference type="Gene3D" id="3.40.50.1820">
    <property type="entry name" value="alpha/beta hydrolase"/>
    <property type="match status" value="1"/>
</dbReference>
<dbReference type="InterPro" id="IPR050300">
    <property type="entry name" value="GDXG_lipolytic_enzyme"/>
</dbReference>
<evidence type="ECO:0000256" key="2">
    <source>
        <dbReference type="ARBA" id="ARBA00022801"/>
    </source>
</evidence>
<dbReference type="InterPro" id="IPR049492">
    <property type="entry name" value="BD-FAE-like_dom"/>
</dbReference>
<keyword evidence="8" id="KW-1185">Reference proteome</keyword>
<dbReference type="Pfam" id="PF20434">
    <property type="entry name" value="BD-FAE"/>
    <property type="match status" value="1"/>
</dbReference>
<protein>
    <submittedName>
        <fullName evidence="7">Alpha/beta hydrolase fold domain-containing protein</fullName>
    </submittedName>
</protein>
<organism evidence="7 8">
    <name type="scientific">Formosa undariae</name>
    <dbReference type="NCBI Taxonomy" id="1325436"/>
    <lineage>
        <taxon>Bacteria</taxon>
        <taxon>Pseudomonadati</taxon>
        <taxon>Bacteroidota</taxon>
        <taxon>Flavobacteriia</taxon>
        <taxon>Flavobacteriales</taxon>
        <taxon>Flavobacteriaceae</taxon>
        <taxon>Formosa</taxon>
    </lineage>
</organism>
<gene>
    <name evidence="7" type="ORF">ACFFVB_06600</name>
</gene>
<dbReference type="EMBL" id="JBHMEZ010000003">
    <property type="protein sequence ID" value="MFB9052748.1"/>
    <property type="molecule type" value="Genomic_DNA"/>
</dbReference>
<proteinExistence type="predicted"/>
<reference evidence="7 8" key="1">
    <citation type="submission" date="2024-09" db="EMBL/GenBank/DDBJ databases">
        <authorList>
            <person name="Sun Q."/>
            <person name="Mori K."/>
        </authorList>
    </citation>
    <scope>NUCLEOTIDE SEQUENCE [LARGE SCALE GENOMIC DNA]</scope>
    <source>
        <strain evidence="7 8">CECT 8286</strain>
    </source>
</reference>
<dbReference type="PANTHER" id="PTHR48081">
    <property type="entry name" value="AB HYDROLASE SUPERFAMILY PROTEIN C4A8.06C"/>
    <property type="match status" value="1"/>
</dbReference>
<evidence type="ECO:0000313" key="8">
    <source>
        <dbReference type="Proteomes" id="UP001589605"/>
    </source>
</evidence>
<keyword evidence="2 7" id="KW-0378">Hydrolase</keyword>
<dbReference type="RefSeq" id="WP_382381927.1">
    <property type="nucleotide sequence ID" value="NZ_JBHMEZ010000003.1"/>
</dbReference>
<sequence length="715" mass="77582">MKTFLKFLFIFLISSTGLVAQTEVLSLKNNTGIVEENGAVILWKNQVDGYGDATQSNVALGGDKLYETYPGKTNVGFSKTGSFLEVEGSSSYISDNTYSVFYVGKSENTVTNKPAGLIGNYDMSGGFANCNGIRFVRLQDGKIGFDYSRPNYTRVNIGSNEIPEDSYFFFGFTIDASGNYHYFDSTSPIITTGTITNTMRTNPDADLKFNLFEEVAGAQTYNHTEVVEFTMYNGGLSTTAFQNEYTRLATEYAELVTAEFSVTEVLPTTRTGLPVNANIIITFSQDVDKTSDYPKIYINKNETETAGNWILSPANTLTFTPSEDWPFKGLVTLNIEDGLKSTDAVAIDLTKATKYNFIVETDENFGVSENITLTSIATVDFPQVGHTLGLKMNLPTNRDHKMPVHFWIHGGGWSGGSPEASAGAFSPHGEYLAENLGVATLGVGYRCSGSSGTFSLAMEDIDAAYQWALDNAEAYNFDMTKVFFSGGSAGTPLAALAAQKYDGVIGFIGFNGIYDFVNDAGDFGNSNWYKQNVPSEAANSPIFQLSENPPATIMMHGDADTTISYTQSTLFSEAIKAAGGKAEAVIYPGEVHAFFNPGKPAYEDVLIEMVGFMAQLLDSETLSMGTINLDQSLKLYPNPVKAGDTIKVASRSDLNGAQVQAQIVNQLGQVVLKSVLFPNLDSNTINITTKGLTEGIYILNIVVNQSSKSIKFIIQ</sequence>
<feature type="domain" description="Secretion system C-terminal sorting" evidence="5">
    <location>
        <begin position="635"/>
        <end position="714"/>
    </location>
</feature>
<dbReference type="InterPro" id="IPR029058">
    <property type="entry name" value="AB_hydrolase_fold"/>
</dbReference>
<dbReference type="Proteomes" id="UP001589605">
    <property type="component" value="Unassembled WGS sequence"/>
</dbReference>
<dbReference type="SUPFAM" id="SSF53474">
    <property type="entry name" value="alpha/beta-Hydrolases"/>
    <property type="match status" value="1"/>
</dbReference>